<dbReference type="Pfam" id="PF00126">
    <property type="entry name" value="HTH_1"/>
    <property type="match status" value="1"/>
</dbReference>
<keyword evidence="2" id="KW-0805">Transcription regulation</keyword>
<reference evidence="6 7" key="1">
    <citation type="submission" date="2020-08" db="EMBL/GenBank/DDBJ databases">
        <title>Genomic Encyclopedia of Type Strains, Phase IV (KMG-IV): sequencing the most valuable type-strain genomes for metagenomic binning, comparative biology and taxonomic classification.</title>
        <authorList>
            <person name="Goeker M."/>
        </authorList>
    </citation>
    <scope>NUCLEOTIDE SEQUENCE [LARGE SCALE GENOMIC DNA]</scope>
    <source>
        <strain evidence="6 7">DSM 103462</strain>
    </source>
</reference>
<evidence type="ECO:0000259" key="5">
    <source>
        <dbReference type="PROSITE" id="PS50931"/>
    </source>
</evidence>
<evidence type="ECO:0000313" key="6">
    <source>
        <dbReference type="EMBL" id="MBB5227109.1"/>
    </source>
</evidence>
<dbReference type="SUPFAM" id="SSF46785">
    <property type="entry name" value="Winged helix' DNA-binding domain"/>
    <property type="match status" value="1"/>
</dbReference>
<dbReference type="GO" id="GO:0003700">
    <property type="term" value="F:DNA-binding transcription factor activity"/>
    <property type="evidence" value="ECO:0007669"/>
    <property type="project" value="InterPro"/>
</dbReference>
<dbReference type="InterPro" id="IPR050950">
    <property type="entry name" value="HTH-type_LysR_regulators"/>
</dbReference>
<name>A0A7W8GAY7_9SPIR</name>
<dbReference type="FunFam" id="1.10.10.10:FF:000001">
    <property type="entry name" value="LysR family transcriptional regulator"/>
    <property type="match status" value="1"/>
</dbReference>
<dbReference type="RefSeq" id="WP_184661023.1">
    <property type="nucleotide sequence ID" value="NZ_JACHFQ010000008.1"/>
</dbReference>
<comment type="caution">
    <text evidence="6">The sequence shown here is derived from an EMBL/GenBank/DDBJ whole genome shotgun (WGS) entry which is preliminary data.</text>
</comment>
<organism evidence="6 7">
    <name type="scientific">Treponema ruminis</name>
    <dbReference type="NCBI Taxonomy" id="744515"/>
    <lineage>
        <taxon>Bacteria</taxon>
        <taxon>Pseudomonadati</taxon>
        <taxon>Spirochaetota</taxon>
        <taxon>Spirochaetia</taxon>
        <taxon>Spirochaetales</taxon>
        <taxon>Treponemataceae</taxon>
        <taxon>Treponema</taxon>
    </lineage>
</organism>
<dbReference type="GO" id="GO:0003677">
    <property type="term" value="F:DNA binding"/>
    <property type="evidence" value="ECO:0007669"/>
    <property type="project" value="UniProtKB-KW"/>
</dbReference>
<evidence type="ECO:0000256" key="2">
    <source>
        <dbReference type="ARBA" id="ARBA00023015"/>
    </source>
</evidence>
<keyword evidence="7" id="KW-1185">Reference proteome</keyword>
<evidence type="ECO:0000256" key="3">
    <source>
        <dbReference type="ARBA" id="ARBA00023125"/>
    </source>
</evidence>
<dbReference type="Pfam" id="PF03466">
    <property type="entry name" value="LysR_substrate"/>
    <property type="match status" value="1"/>
</dbReference>
<dbReference type="SUPFAM" id="SSF53850">
    <property type="entry name" value="Periplasmic binding protein-like II"/>
    <property type="match status" value="1"/>
</dbReference>
<dbReference type="InterPro" id="IPR005119">
    <property type="entry name" value="LysR_subst-bd"/>
</dbReference>
<dbReference type="PANTHER" id="PTHR30419">
    <property type="entry name" value="HTH-TYPE TRANSCRIPTIONAL REGULATOR YBHD"/>
    <property type="match status" value="1"/>
</dbReference>
<dbReference type="InterPro" id="IPR000847">
    <property type="entry name" value="LysR_HTH_N"/>
</dbReference>
<evidence type="ECO:0000313" key="7">
    <source>
        <dbReference type="Proteomes" id="UP000518887"/>
    </source>
</evidence>
<proteinExistence type="inferred from homology"/>
<feature type="domain" description="HTH lysR-type" evidence="5">
    <location>
        <begin position="1"/>
        <end position="60"/>
    </location>
</feature>
<evidence type="ECO:0000256" key="4">
    <source>
        <dbReference type="ARBA" id="ARBA00023163"/>
    </source>
</evidence>
<accession>A0A7W8GAY7</accession>
<keyword evidence="4" id="KW-0804">Transcription</keyword>
<dbReference type="Gene3D" id="3.40.190.290">
    <property type="match status" value="1"/>
</dbReference>
<protein>
    <submittedName>
        <fullName evidence="6">DNA-binding transcriptional LysR family regulator</fullName>
    </submittedName>
</protein>
<dbReference type="EMBL" id="JACHFQ010000008">
    <property type="protein sequence ID" value="MBB5227109.1"/>
    <property type="molecule type" value="Genomic_DNA"/>
</dbReference>
<keyword evidence="3 6" id="KW-0238">DNA-binding</keyword>
<evidence type="ECO:0000256" key="1">
    <source>
        <dbReference type="ARBA" id="ARBA00009437"/>
    </source>
</evidence>
<dbReference type="CDD" id="cd05466">
    <property type="entry name" value="PBP2_LTTR_substrate"/>
    <property type="match status" value="1"/>
</dbReference>
<dbReference type="PROSITE" id="PS50931">
    <property type="entry name" value="HTH_LYSR"/>
    <property type="match status" value="1"/>
</dbReference>
<sequence length="294" mass="33778">MELRVLKYFITIANEQNISRAAEIIHITQPTLSRQIIELEEELGVQLFERNKQNRKFILTDEGVRFYNYAVQITELSEKSIEEFRTNSSQISGKIYIGAGESKSISDVARAFKKIRGNHPKIEISLFSGNAGIICERLDRGLCDFGIFIGFKNVEKYNHLTLPQKDRWGLLTRKDNPLAKYKSIKKENLLEHYEPLFLSEQASRHRELLHWFGGSMEKYNIMGSYNLIYNAGIFTKENIASCITLEGLADISSESPLCFVPLEPAIYSEVYLAWKKDRELSKAAKVLLEEIKKA</sequence>
<comment type="similarity">
    <text evidence="1">Belongs to the LysR transcriptional regulatory family.</text>
</comment>
<dbReference type="PANTHER" id="PTHR30419:SF8">
    <property type="entry name" value="NITROGEN ASSIMILATION TRANSCRIPTIONAL ACTIVATOR-RELATED"/>
    <property type="match status" value="1"/>
</dbReference>
<gene>
    <name evidence="6" type="ORF">HNP76_002505</name>
</gene>
<dbReference type="Proteomes" id="UP000518887">
    <property type="component" value="Unassembled WGS sequence"/>
</dbReference>
<dbReference type="InterPro" id="IPR036390">
    <property type="entry name" value="WH_DNA-bd_sf"/>
</dbReference>
<dbReference type="InterPro" id="IPR036388">
    <property type="entry name" value="WH-like_DNA-bd_sf"/>
</dbReference>
<dbReference type="PRINTS" id="PR00039">
    <property type="entry name" value="HTHLYSR"/>
</dbReference>
<dbReference type="Gene3D" id="1.10.10.10">
    <property type="entry name" value="Winged helix-like DNA-binding domain superfamily/Winged helix DNA-binding domain"/>
    <property type="match status" value="1"/>
</dbReference>
<dbReference type="GO" id="GO:0005829">
    <property type="term" value="C:cytosol"/>
    <property type="evidence" value="ECO:0007669"/>
    <property type="project" value="TreeGrafter"/>
</dbReference>
<dbReference type="AlphaFoldDB" id="A0A7W8GAY7"/>